<accession>A0ABS6UBF8</accession>
<name>A0ABS6UBF8_9PSEU</name>
<comment type="caution">
    <text evidence="1">The sequence shown here is derived from an EMBL/GenBank/DDBJ whole genome shotgun (WGS) entry which is preliminary data.</text>
</comment>
<sequence>MAAACAAVLTGCGDDAGTAGPEQGVTVGEVQEAQNFYEGEYLGQRVTVSAEVTDVLDPRHLELAGRDYGEDSLLVRTTGPVDAIQGQVVRVVGTVGQYHLFRENEGPPPVQYDMYEEYETEAYLYDATVEVLGS</sequence>
<evidence type="ECO:0000313" key="1">
    <source>
        <dbReference type="EMBL" id="MBW0129579.1"/>
    </source>
</evidence>
<reference evidence="1 2" key="1">
    <citation type="submission" date="2020-11" db="EMBL/GenBank/DDBJ databases">
        <title>Pseudonocardia abyssalis sp. nov. and Pseudonocardia oceani sp. nov., description and phylogenomic analysis of two novel actinomycetes isolated from the deep Southern Ocean.</title>
        <authorList>
            <person name="Parra J."/>
        </authorList>
    </citation>
    <scope>NUCLEOTIDE SEQUENCE [LARGE SCALE GENOMIC DNA]</scope>
    <source>
        <strain evidence="2">KRD185</strain>
    </source>
</reference>
<protein>
    <recommendedName>
        <fullName evidence="3">Lipoprotein</fullName>
    </recommendedName>
</protein>
<proteinExistence type="predicted"/>
<dbReference type="Proteomes" id="UP000694300">
    <property type="component" value="Unassembled WGS sequence"/>
</dbReference>
<evidence type="ECO:0000313" key="2">
    <source>
        <dbReference type="Proteomes" id="UP000694300"/>
    </source>
</evidence>
<organism evidence="1 2">
    <name type="scientific">Pseudonocardia oceani</name>
    <dbReference type="NCBI Taxonomy" id="2792013"/>
    <lineage>
        <taxon>Bacteria</taxon>
        <taxon>Bacillati</taxon>
        <taxon>Actinomycetota</taxon>
        <taxon>Actinomycetes</taxon>
        <taxon>Pseudonocardiales</taxon>
        <taxon>Pseudonocardiaceae</taxon>
        <taxon>Pseudonocardia</taxon>
    </lineage>
</organism>
<evidence type="ECO:0008006" key="3">
    <source>
        <dbReference type="Google" id="ProtNLM"/>
    </source>
</evidence>
<dbReference type="RefSeq" id="WP_218594365.1">
    <property type="nucleotide sequence ID" value="NZ_JADQDE010000477.1"/>
</dbReference>
<keyword evidence="2" id="KW-1185">Reference proteome</keyword>
<gene>
    <name evidence="1" type="ORF">I4I82_18115</name>
</gene>
<dbReference type="EMBL" id="JADQDF010000001">
    <property type="protein sequence ID" value="MBW0129579.1"/>
    <property type="molecule type" value="Genomic_DNA"/>
</dbReference>